<protein>
    <submittedName>
        <fullName evidence="2">Uncharacterized protein</fullName>
    </submittedName>
</protein>
<gene>
    <name evidence="2" type="ORF">ACD_2C00121G0002</name>
</gene>
<name>K2GH07_9BACT</name>
<reference evidence="2" key="1">
    <citation type="journal article" date="2012" name="Science">
        <title>Fermentation, hydrogen, and sulfur metabolism in multiple uncultivated bacterial phyla.</title>
        <authorList>
            <person name="Wrighton K.C."/>
            <person name="Thomas B.C."/>
            <person name="Sharon I."/>
            <person name="Miller C.S."/>
            <person name="Castelle C.J."/>
            <person name="VerBerkmoes N.C."/>
            <person name="Wilkins M.J."/>
            <person name="Hettich R.L."/>
            <person name="Lipton M.S."/>
            <person name="Williams K.H."/>
            <person name="Long P.E."/>
            <person name="Banfield J.F."/>
        </authorList>
    </citation>
    <scope>NUCLEOTIDE SEQUENCE [LARGE SCALE GENOMIC DNA]</scope>
</reference>
<keyword evidence="1" id="KW-0175">Coiled coil</keyword>
<dbReference type="EMBL" id="AMFJ01000121">
    <property type="protein sequence ID" value="EKE29684.1"/>
    <property type="molecule type" value="Genomic_DNA"/>
</dbReference>
<evidence type="ECO:0000256" key="1">
    <source>
        <dbReference type="SAM" id="Coils"/>
    </source>
</evidence>
<evidence type="ECO:0000313" key="2">
    <source>
        <dbReference type="EMBL" id="EKE29684.1"/>
    </source>
</evidence>
<dbReference type="AlphaFoldDB" id="K2GH07"/>
<sequence>MSREMELTLMRPKTDPDIIRDSLLKTKIDRLRKDPKEFREFQKAIDESEAIYEISRELIENLLKMKIMQKDKSPQAAKLLQIYATRYLKMNPSDVWPMDGKYWPKTRIIEKIISDSLAPQKTNENESSKEIKSLLLKDEAMIEVLWPEGPTELFSPEMLMALEGPQASDKFSATIWKFKEYIKTPEWKTILERTLTQFRKIAYYDQFNLPEDNQNNTSSNNKNKESIKKSFEIQEKFIKEIQDEESNLKSAIIWAQMKHAGDRGNVMWHHSNIPLQKDISSLQEKYHVFLRKHMNSMSKEYLKALSWIEPRSDILIKWWYHSFKIWDMPIDLNLDGISEGIRSWKLDSNTKISAYIDANADRLIVDTNWERLKKWMTTQWENVKKDPQKFSINVFAVFCWWVWATLLATETWWIWILQAWFAFTAIHDAVKTLLYANLSNSRWEDILSWMEEAIWYKKWMPLSEYYKNKFIELSNNTALFWVFRMVEKGLWLSVSAWWGVNFRDVEKFINHSFKDWIKHEYLWDILKYWWIKAWISASKIWLEASAFTLYQIEVNPYEKAIIDTMGNRKEWKIYMKTASNEVREMSKPENMWQLMMYNGLFVTTLKASFKWSEHLSEFSNAQQMTKLQELMSRVDTLTTQKEAEMTALSKKWYMISKDGITWKTIILNEKGKPVDPKSKDLIKLRNINLELLRKQPEYLSLVYYIYRPVIDKLKMENDSTRKKAIDLDSGSEKTVKKAAEEDFNNWRTWSGTNPRDLKLSDLKLVDFVKWLANGNEYETLEWGVQISSEFANLMRNVYNIKSKKELDLNISKAVESEIVNLKKKISEAKNNNQDHLEIEINWKPRKVKIEELELIMKGLEKKMKKGFRDALKLGIKWKRLPDKYWDPVKVEKMINLYVENINDKLFIEMWWDQKSRLENSTRQQELDKLLNKMQDGK</sequence>
<feature type="coiled-coil region" evidence="1">
    <location>
        <begin position="811"/>
        <end position="869"/>
    </location>
</feature>
<accession>K2GH07</accession>
<organism evidence="2">
    <name type="scientific">uncultured bacterium</name>
    <name type="common">gcode 4</name>
    <dbReference type="NCBI Taxonomy" id="1234023"/>
    <lineage>
        <taxon>Bacteria</taxon>
        <taxon>environmental samples</taxon>
    </lineage>
</organism>
<proteinExistence type="predicted"/>
<comment type="caution">
    <text evidence="2">The sequence shown here is derived from an EMBL/GenBank/DDBJ whole genome shotgun (WGS) entry which is preliminary data.</text>
</comment>